<gene>
    <name evidence="6" type="primary">csm4</name>
    <name evidence="6" type="ORF">HW270_05825</name>
</gene>
<evidence type="ECO:0000313" key="6">
    <source>
        <dbReference type="EMBL" id="NWO23580.1"/>
    </source>
</evidence>
<dbReference type="NCBIfam" id="TIGR01903">
    <property type="entry name" value="cas5_csm4"/>
    <property type="match status" value="1"/>
</dbReference>
<dbReference type="AlphaFoldDB" id="A0A7Y8VRZ8"/>
<comment type="similarity">
    <text evidence="1">Belongs to the CRISPR-associated Csm4 family.</text>
</comment>
<evidence type="ECO:0000313" key="7">
    <source>
        <dbReference type="Proteomes" id="UP000526307"/>
    </source>
</evidence>
<dbReference type="EMBL" id="JABXYR010000002">
    <property type="protein sequence ID" value="NWO23580.1"/>
    <property type="molecule type" value="Genomic_DNA"/>
</dbReference>
<dbReference type="Proteomes" id="UP000526307">
    <property type="component" value="Unassembled WGS sequence"/>
</dbReference>
<dbReference type="GO" id="GO:0051607">
    <property type="term" value="P:defense response to virus"/>
    <property type="evidence" value="ECO:0007669"/>
    <property type="project" value="UniProtKB-KW"/>
</dbReference>
<evidence type="ECO:0000256" key="1">
    <source>
        <dbReference type="ARBA" id="ARBA00005772"/>
    </source>
</evidence>
<dbReference type="RefSeq" id="WP_178978597.1">
    <property type="nucleotide sequence ID" value="NZ_JABXYR010000002.1"/>
</dbReference>
<keyword evidence="7" id="KW-1185">Reference proteome</keyword>
<sequence length="308" mass="34242">MEYIGYKLVFSTAVHFGEGNLEDSGNKLYADTIFSALCHEAVSLGCIDKLISCVQNSNVKLSDAFPFIDDTYYVPKPMVSLDSDKSADDKKKTKKLEYISGDLIYEYLNGSMDIVAESEKLAKLGISDIRTQASINANEDTRPYSVGTYTFSENAGLYLIIGYNDEEGLHLIRDLLISLSFTGIGGKRSSGLGKFELHNATLPDCLIKKISDAEYSNRVMSLSIGMCEDEELEDICRNARYLLSKRSGFISSSTYANKLVKKQDSYLFRSGSIFSKPFTGIIRDVSIKGTHPVYCYANPIFMEVSDNE</sequence>
<evidence type="ECO:0000256" key="2">
    <source>
        <dbReference type="ARBA" id="ARBA00016109"/>
    </source>
</evidence>
<evidence type="ECO:0000256" key="3">
    <source>
        <dbReference type="ARBA" id="ARBA00022884"/>
    </source>
</evidence>
<evidence type="ECO:0000256" key="4">
    <source>
        <dbReference type="ARBA" id="ARBA00023118"/>
    </source>
</evidence>
<dbReference type="Pfam" id="PF17953">
    <property type="entry name" value="Csm4_C"/>
    <property type="match status" value="1"/>
</dbReference>
<protein>
    <recommendedName>
        <fullName evidence="2">CRISPR system Cms protein Csm4</fullName>
    </recommendedName>
</protein>
<feature type="domain" description="Csm4 C-terminal" evidence="5">
    <location>
        <begin position="216"/>
        <end position="304"/>
    </location>
</feature>
<organism evidence="6 7">
    <name type="scientific">Mogibacterium timidum</name>
    <dbReference type="NCBI Taxonomy" id="35519"/>
    <lineage>
        <taxon>Bacteria</taxon>
        <taxon>Bacillati</taxon>
        <taxon>Bacillota</taxon>
        <taxon>Clostridia</taxon>
        <taxon>Peptostreptococcales</taxon>
        <taxon>Anaerovoracaceae</taxon>
        <taxon>Mogibacterium</taxon>
    </lineage>
</organism>
<proteinExistence type="inferred from homology"/>
<keyword evidence="3" id="KW-0694">RNA-binding</keyword>
<name>A0A7Y8VRZ8_9FIRM</name>
<dbReference type="GO" id="GO:0003723">
    <property type="term" value="F:RNA binding"/>
    <property type="evidence" value="ECO:0007669"/>
    <property type="project" value="UniProtKB-KW"/>
</dbReference>
<evidence type="ECO:0000259" key="5">
    <source>
        <dbReference type="Pfam" id="PF17953"/>
    </source>
</evidence>
<dbReference type="InterPro" id="IPR005510">
    <property type="entry name" value="Csm4"/>
</dbReference>
<reference evidence="6 7" key="1">
    <citation type="submission" date="2020-06" db="EMBL/GenBank/DDBJ databases">
        <title>Mogibacterium timidum strain W9173 genomic sequence.</title>
        <authorList>
            <person name="Wade W.G."/>
            <person name="Johnston C.D."/>
            <person name="Chen T."/>
            <person name="Dewhirst F.E."/>
        </authorList>
    </citation>
    <scope>NUCLEOTIDE SEQUENCE [LARGE SCALE GENOMIC DNA]</scope>
    <source>
        <strain evidence="6 7">W9173</strain>
    </source>
</reference>
<keyword evidence="4" id="KW-0051">Antiviral defense</keyword>
<dbReference type="InterPro" id="IPR040932">
    <property type="entry name" value="Csm4_C"/>
</dbReference>
<comment type="caution">
    <text evidence="6">The sequence shown here is derived from an EMBL/GenBank/DDBJ whole genome shotgun (WGS) entry which is preliminary data.</text>
</comment>
<accession>A0A7Y8VRZ8</accession>